<keyword evidence="4 5" id="KW-0472">Membrane</keyword>
<feature type="transmembrane region" description="Helical" evidence="5">
    <location>
        <begin position="188"/>
        <end position="210"/>
    </location>
</feature>
<dbReference type="AlphaFoldDB" id="A0A9P0AZI9"/>
<dbReference type="InterPro" id="IPR006694">
    <property type="entry name" value="Fatty_acid_hydroxylase"/>
</dbReference>
<dbReference type="Proteomes" id="UP001154078">
    <property type="component" value="Chromosome 3"/>
</dbReference>
<organism evidence="7 8">
    <name type="scientific">Brassicogethes aeneus</name>
    <name type="common">Rape pollen beetle</name>
    <name type="synonym">Meligethes aeneus</name>
    <dbReference type="NCBI Taxonomy" id="1431903"/>
    <lineage>
        <taxon>Eukaryota</taxon>
        <taxon>Metazoa</taxon>
        <taxon>Ecdysozoa</taxon>
        <taxon>Arthropoda</taxon>
        <taxon>Hexapoda</taxon>
        <taxon>Insecta</taxon>
        <taxon>Pterygota</taxon>
        <taxon>Neoptera</taxon>
        <taxon>Endopterygota</taxon>
        <taxon>Coleoptera</taxon>
        <taxon>Polyphaga</taxon>
        <taxon>Cucujiformia</taxon>
        <taxon>Nitidulidae</taxon>
        <taxon>Meligethinae</taxon>
        <taxon>Brassicogethes</taxon>
    </lineage>
</organism>
<evidence type="ECO:0000256" key="4">
    <source>
        <dbReference type="ARBA" id="ARBA00023136"/>
    </source>
</evidence>
<feature type="transmembrane region" description="Helical" evidence="5">
    <location>
        <begin position="256"/>
        <end position="275"/>
    </location>
</feature>
<evidence type="ECO:0000313" key="8">
    <source>
        <dbReference type="Proteomes" id="UP001154078"/>
    </source>
</evidence>
<evidence type="ECO:0000313" key="7">
    <source>
        <dbReference type="EMBL" id="CAH0553155.1"/>
    </source>
</evidence>
<dbReference type="Pfam" id="PF04116">
    <property type="entry name" value="FA_hydroxylase"/>
    <property type="match status" value="1"/>
</dbReference>
<feature type="transmembrane region" description="Helical" evidence="5">
    <location>
        <begin position="43"/>
        <end position="65"/>
    </location>
</feature>
<sequence>MEDEAEPKKENGLYDPMAVRWSEKYSDTFNKLWSYVPSSFKNVVVTLAVFLVGISLNGNWINIFIHLRKQLGYTNDIKSSITFSFDNFIYTYFKGFTVFFVFSLIVSYCIYLFVGGFLHWYYYVRQRDKAEEWKIQPTKFLSPELERHEILLGSFTLFLNATTSALLACYISNGGYSTVYYNFSEYGWLWYILQWPVVFIYMDYVTYWLHRMYHLPCLYKRFHKLHHKYKQPTAFSVTAIHPFEALHIQLTLVVPLFAFPVHWMTFYLIAIYNYYHGIIDHSGINFKSYWWQPWQPDAIFHDNHHQYFHVNFSFNIEYWDKLHGTYRKKDRVYTEEIFYGTGKSIKEVSAEELKADLEERKSENPLAFRGDKSYYELSEKDLNKFNKQF</sequence>
<name>A0A9P0AZI9_BRAAE</name>
<feature type="domain" description="Fatty acid hydroxylase" evidence="6">
    <location>
        <begin position="196"/>
        <end position="325"/>
    </location>
</feature>
<comment type="subcellular location">
    <subcellularLocation>
        <location evidence="1">Membrane</location>
    </subcellularLocation>
</comment>
<keyword evidence="3 5" id="KW-1133">Transmembrane helix</keyword>
<keyword evidence="2 5" id="KW-0812">Transmembrane</keyword>
<evidence type="ECO:0000259" key="6">
    <source>
        <dbReference type="Pfam" id="PF04116"/>
    </source>
</evidence>
<evidence type="ECO:0000256" key="1">
    <source>
        <dbReference type="ARBA" id="ARBA00004370"/>
    </source>
</evidence>
<evidence type="ECO:0000256" key="2">
    <source>
        <dbReference type="ARBA" id="ARBA00022692"/>
    </source>
</evidence>
<proteinExistence type="predicted"/>
<gene>
    <name evidence="7" type="ORF">MELIAE_LOCUS5240</name>
</gene>
<reference evidence="7" key="1">
    <citation type="submission" date="2021-12" db="EMBL/GenBank/DDBJ databases">
        <authorList>
            <person name="King R."/>
        </authorList>
    </citation>
    <scope>NUCLEOTIDE SEQUENCE</scope>
</reference>
<feature type="transmembrane region" description="Helical" evidence="5">
    <location>
        <begin position="99"/>
        <end position="124"/>
    </location>
</feature>
<dbReference type="OrthoDB" id="408954at2759"/>
<dbReference type="EMBL" id="OV121134">
    <property type="protein sequence ID" value="CAH0553155.1"/>
    <property type="molecule type" value="Genomic_DNA"/>
</dbReference>
<dbReference type="GO" id="GO:0016491">
    <property type="term" value="F:oxidoreductase activity"/>
    <property type="evidence" value="ECO:0007669"/>
    <property type="project" value="InterPro"/>
</dbReference>
<dbReference type="GO" id="GO:0016020">
    <property type="term" value="C:membrane"/>
    <property type="evidence" value="ECO:0007669"/>
    <property type="project" value="UniProtKB-SubCell"/>
</dbReference>
<feature type="transmembrane region" description="Helical" evidence="5">
    <location>
        <begin position="150"/>
        <end position="176"/>
    </location>
</feature>
<dbReference type="GO" id="GO:0005506">
    <property type="term" value="F:iron ion binding"/>
    <property type="evidence" value="ECO:0007669"/>
    <property type="project" value="InterPro"/>
</dbReference>
<dbReference type="GO" id="GO:0008610">
    <property type="term" value="P:lipid biosynthetic process"/>
    <property type="evidence" value="ECO:0007669"/>
    <property type="project" value="InterPro"/>
</dbReference>
<evidence type="ECO:0000256" key="5">
    <source>
        <dbReference type="SAM" id="Phobius"/>
    </source>
</evidence>
<dbReference type="PANTHER" id="PTHR11863">
    <property type="entry name" value="STEROL DESATURASE"/>
    <property type="match status" value="1"/>
</dbReference>
<dbReference type="InterPro" id="IPR050307">
    <property type="entry name" value="Sterol_Desaturase_Related"/>
</dbReference>
<evidence type="ECO:0000256" key="3">
    <source>
        <dbReference type="ARBA" id="ARBA00022989"/>
    </source>
</evidence>
<keyword evidence="8" id="KW-1185">Reference proteome</keyword>
<accession>A0A9P0AZI9</accession>
<protein>
    <recommendedName>
        <fullName evidence="6">Fatty acid hydroxylase domain-containing protein</fullName>
    </recommendedName>
</protein>